<feature type="compositionally biased region" description="Low complexity" evidence="1">
    <location>
        <begin position="35"/>
        <end position="60"/>
    </location>
</feature>
<dbReference type="PROSITE" id="PS51257">
    <property type="entry name" value="PROKAR_LIPOPROTEIN"/>
    <property type="match status" value="1"/>
</dbReference>
<evidence type="ECO:0000313" key="3">
    <source>
        <dbReference type="EMBL" id="MFB9206579.1"/>
    </source>
</evidence>
<evidence type="ECO:0000256" key="2">
    <source>
        <dbReference type="SAM" id="SignalP"/>
    </source>
</evidence>
<accession>A0ABV5IS73</accession>
<proteinExistence type="predicted"/>
<feature type="chain" id="PRO_5045729691" description="Lipoprotein" evidence="2">
    <location>
        <begin position="23"/>
        <end position="172"/>
    </location>
</feature>
<dbReference type="EMBL" id="JBHMEI010000038">
    <property type="protein sequence ID" value="MFB9206579.1"/>
    <property type="molecule type" value="Genomic_DNA"/>
</dbReference>
<feature type="signal peptide" evidence="2">
    <location>
        <begin position="1"/>
        <end position="22"/>
    </location>
</feature>
<name>A0ABV5IS73_9ACTN</name>
<gene>
    <name evidence="3" type="ORF">ACFFV7_35645</name>
</gene>
<sequence>MVKWLVLLLACALTGCAGPVGTAGRTSSPAPPAASGPASTAPEGAGAAGAPDSAAEAPDSADGDRFSACADARCEVSLAAGDVLRFGRRYGISRFAVESVRGDKVTWEANFTSGGNMSTQGEQGGSSSCRFDGSRGCSGYIRGVTTLTLNDVILRFLSFDEGRAVVRVTPKQ</sequence>
<keyword evidence="4" id="KW-1185">Reference proteome</keyword>
<dbReference type="RefSeq" id="WP_189652830.1">
    <property type="nucleotide sequence ID" value="NZ_BMRC01000032.1"/>
</dbReference>
<keyword evidence="2" id="KW-0732">Signal</keyword>
<evidence type="ECO:0000313" key="4">
    <source>
        <dbReference type="Proteomes" id="UP001589647"/>
    </source>
</evidence>
<evidence type="ECO:0000256" key="1">
    <source>
        <dbReference type="SAM" id="MobiDB-lite"/>
    </source>
</evidence>
<protein>
    <recommendedName>
        <fullName evidence="5">Lipoprotein</fullName>
    </recommendedName>
</protein>
<feature type="region of interest" description="Disordered" evidence="1">
    <location>
        <begin position="22"/>
        <end position="62"/>
    </location>
</feature>
<organism evidence="3 4">
    <name type="scientific">Nonomuraea spiralis</name>
    <dbReference type="NCBI Taxonomy" id="46182"/>
    <lineage>
        <taxon>Bacteria</taxon>
        <taxon>Bacillati</taxon>
        <taxon>Actinomycetota</taxon>
        <taxon>Actinomycetes</taxon>
        <taxon>Streptosporangiales</taxon>
        <taxon>Streptosporangiaceae</taxon>
        <taxon>Nonomuraea</taxon>
    </lineage>
</organism>
<evidence type="ECO:0008006" key="5">
    <source>
        <dbReference type="Google" id="ProtNLM"/>
    </source>
</evidence>
<comment type="caution">
    <text evidence="3">The sequence shown here is derived from an EMBL/GenBank/DDBJ whole genome shotgun (WGS) entry which is preliminary data.</text>
</comment>
<reference evidence="3 4" key="1">
    <citation type="submission" date="2024-09" db="EMBL/GenBank/DDBJ databases">
        <authorList>
            <person name="Sun Q."/>
            <person name="Mori K."/>
        </authorList>
    </citation>
    <scope>NUCLEOTIDE SEQUENCE [LARGE SCALE GENOMIC DNA]</scope>
    <source>
        <strain evidence="3 4">CCM 3426</strain>
    </source>
</reference>
<dbReference type="Proteomes" id="UP001589647">
    <property type="component" value="Unassembled WGS sequence"/>
</dbReference>